<feature type="transmembrane region" description="Helical" evidence="9">
    <location>
        <begin position="42"/>
        <end position="64"/>
    </location>
</feature>
<keyword evidence="7 9" id="KW-0811">Translocation</keyword>
<keyword evidence="4 9" id="KW-0812">Transmembrane</keyword>
<dbReference type="HAMAP" id="MF_00422">
    <property type="entry name" value="SecE"/>
    <property type="match status" value="1"/>
</dbReference>
<keyword evidence="6 9" id="KW-1133">Transmembrane helix</keyword>
<dbReference type="PANTHER" id="PTHR33910:SF1">
    <property type="entry name" value="PROTEIN TRANSLOCASE SUBUNIT SECE"/>
    <property type="match status" value="1"/>
</dbReference>
<dbReference type="PANTHER" id="PTHR33910">
    <property type="entry name" value="PROTEIN TRANSLOCASE SUBUNIT SECE"/>
    <property type="match status" value="1"/>
</dbReference>
<dbReference type="Proteomes" id="UP000198619">
    <property type="component" value="Unassembled WGS sequence"/>
</dbReference>
<evidence type="ECO:0000256" key="5">
    <source>
        <dbReference type="ARBA" id="ARBA00022927"/>
    </source>
</evidence>
<comment type="subunit">
    <text evidence="9">Component of the Sec protein translocase complex. Heterotrimer consisting of SecY, SecE and SecG subunits. The heterotrimers can form oligomers, although 1 heterotrimer is thought to be able to translocate proteins. Interacts with the ribosome. Interacts with SecDF, and other proteins may be involved. Interacts with SecA.</text>
</comment>
<dbReference type="EMBL" id="FOKI01000059">
    <property type="protein sequence ID" value="SFB44481.1"/>
    <property type="molecule type" value="Genomic_DNA"/>
</dbReference>
<evidence type="ECO:0000313" key="11">
    <source>
        <dbReference type="Proteomes" id="UP000198619"/>
    </source>
</evidence>
<sequence length="75" mass="8480">MVMDGKAKSQVDDKGGFFKFLKEVKGETKRITWPNKKEIKKATIAVATFCLIYIVLVGGLDMIFQNLFRIVLGIK</sequence>
<comment type="similarity">
    <text evidence="9">Belongs to the SecE/SEC61-gamma family.</text>
</comment>
<evidence type="ECO:0000256" key="3">
    <source>
        <dbReference type="ARBA" id="ARBA00022475"/>
    </source>
</evidence>
<dbReference type="GO" id="GO:0043952">
    <property type="term" value="P:protein transport by the Sec complex"/>
    <property type="evidence" value="ECO:0007669"/>
    <property type="project" value="UniProtKB-UniRule"/>
</dbReference>
<evidence type="ECO:0000256" key="1">
    <source>
        <dbReference type="ARBA" id="ARBA00004370"/>
    </source>
</evidence>
<dbReference type="GO" id="GO:0009306">
    <property type="term" value="P:protein secretion"/>
    <property type="evidence" value="ECO:0007669"/>
    <property type="project" value="UniProtKB-UniRule"/>
</dbReference>
<reference evidence="10 11" key="1">
    <citation type="submission" date="2016-10" db="EMBL/GenBank/DDBJ databases">
        <authorList>
            <person name="de Groot N.N."/>
        </authorList>
    </citation>
    <scope>NUCLEOTIDE SEQUENCE [LARGE SCALE GENOMIC DNA]</scope>
    <source>
        <strain evidence="10 11">DSM 12271</strain>
    </source>
</reference>
<evidence type="ECO:0000313" key="10">
    <source>
        <dbReference type="EMBL" id="SFB44481.1"/>
    </source>
</evidence>
<accession>A0A1I1B2J6</accession>
<comment type="subcellular location">
    <subcellularLocation>
        <location evidence="9">Cell membrane</location>
        <topology evidence="9">Single-pass membrane protein</topology>
    </subcellularLocation>
    <subcellularLocation>
        <location evidence="1">Membrane</location>
    </subcellularLocation>
</comment>
<evidence type="ECO:0000256" key="6">
    <source>
        <dbReference type="ARBA" id="ARBA00022989"/>
    </source>
</evidence>
<protein>
    <recommendedName>
        <fullName evidence="9">Protein translocase subunit SecE</fullName>
    </recommendedName>
</protein>
<gene>
    <name evidence="9" type="primary">secE</name>
    <name evidence="10" type="ORF">SAMN04488528_10593</name>
</gene>
<dbReference type="RefSeq" id="WP_423231014.1">
    <property type="nucleotide sequence ID" value="NZ_FOKI01000059.1"/>
</dbReference>
<evidence type="ECO:0000256" key="2">
    <source>
        <dbReference type="ARBA" id="ARBA00022448"/>
    </source>
</evidence>
<organism evidence="10 11">
    <name type="scientific">Clostridium frigidicarnis</name>
    <dbReference type="NCBI Taxonomy" id="84698"/>
    <lineage>
        <taxon>Bacteria</taxon>
        <taxon>Bacillati</taxon>
        <taxon>Bacillota</taxon>
        <taxon>Clostridia</taxon>
        <taxon>Eubacteriales</taxon>
        <taxon>Clostridiaceae</taxon>
        <taxon>Clostridium</taxon>
    </lineage>
</organism>
<dbReference type="GO" id="GO:0006605">
    <property type="term" value="P:protein targeting"/>
    <property type="evidence" value="ECO:0007669"/>
    <property type="project" value="UniProtKB-UniRule"/>
</dbReference>
<dbReference type="InterPro" id="IPR005807">
    <property type="entry name" value="SecE_bac"/>
</dbReference>
<dbReference type="NCBIfam" id="TIGR00964">
    <property type="entry name" value="secE_bact"/>
    <property type="match status" value="1"/>
</dbReference>
<keyword evidence="3 9" id="KW-1003">Cell membrane</keyword>
<keyword evidence="8 9" id="KW-0472">Membrane</keyword>
<keyword evidence="5 9" id="KW-0653">Protein transport</keyword>
<keyword evidence="11" id="KW-1185">Reference proteome</keyword>
<evidence type="ECO:0000256" key="9">
    <source>
        <dbReference type="HAMAP-Rule" id="MF_00422"/>
    </source>
</evidence>
<proteinExistence type="inferred from homology"/>
<name>A0A1I1B2J6_9CLOT</name>
<comment type="function">
    <text evidence="9">Essential subunit of the Sec protein translocation channel SecYEG. Clamps together the 2 halves of SecY. May contact the channel plug during translocation.</text>
</comment>
<evidence type="ECO:0000256" key="4">
    <source>
        <dbReference type="ARBA" id="ARBA00022692"/>
    </source>
</evidence>
<keyword evidence="2 9" id="KW-0813">Transport</keyword>
<dbReference type="AlphaFoldDB" id="A0A1I1B2J6"/>
<dbReference type="Gene3D" id="1.20.5.1030">
    <property type="entry name" value="Preprotein translocase secy subunit"/>
    <property type="match status" value="1"/>
</dbReference>
<dbReference type="STRING" id="84698.SAMN04488528_10593"/>
<dbReference type="InterPro" id="IPR001901">
    <property type="entry name" value="Translocase_SecE/Sec61-g"/>
</dbReference>
<dbReference type="GO" id="GO:0065002">
    <property type="term" value="P:intracellular protein transmembrane transport"/>
    <property type="evidence" value="ECO:0007669"/>
    <property type="project" value="UniProtKB-UniRule"/>
</dbReference>
<dbReference type="InterPro" id="IPR038379">
    <property type="entry name" value="SecE_sf"/>
</dbReference>
<evidence type="ECO:0000256" key="8">
    <source>
        <dbReference type="ARBA" id="ARBA00023136"/>
    </source>
</evidence>
<evidence type="ECO:0000256" key="7">
    <source>
        <dbReference type="ARBA" id="ARBA00023010"/>
    </source>
</evidence>
<dbReference type="GO" id="GO:0005886">
    <property type="term" value="C:plasma membrane"/>
    <property type="evidence" value="ECO:0007669"/>
    <property type="project" value="UniProtKB-SubCell"/>
</dbReference>
<dbReference type="PROSITE" id="PS01067">
    <property type="entry name" value="SECE_SEC61G"/>
    <property type="match status" value="1"/>
</dbReference>
<dbReference type="Pfam" id="PF00584">
    <property type="entry name" value="SecE"/>
    <property type="match status" value="1"/>
</dbReference>
<dbReference type="GO" id="GO:0008320">
    <property type="term" value="F:protein transmembrane transporter activity"/>
    <property type="evidence" value="ECO:0007669"/>
    <property type="project" value="UniProtKB-UniRule"/>
</dbReference>